<reference evidence="1" key="1">
    <citation type="submission" date="2023-09" db="UniProtKB">
        <authorList>
            <consortium name="Ensembl"/>
        </authorList>
    </citation>
    <scope>IDENTIFICATION</scope>
</reference>
<name>A0A3B4FFN7_9CICH</name>
<accession>A0A3B4FFN7</accession>
<dbReference type="GeneTree" id="ENSGT00980000200362"/>
<evidence type="ECO:0000313" key="1">
    <source>
        <dbReference type="Ensembl" id="ENSPNYP00000007926.1"/>
    </source>
</evidence>
<organism evidence="1">
    <name type="scientific">Pundamilia nyererei</name>
    <dbReference type="NCBI Taxonomy" id="303518"/>
    <lineage>
        <taxon>Eukaryota</taxon>
        <taxon>Metazoa</taxon>
        <taxon>Chordata</taxon>
        <taxon>Craniata</taxon>
        <taxon>Vertebrata</taxon>
        <taxon>Euteleostomi</taxon>
        <taxon>Actinopterygii</taxon>
        <taxon>Neopterygii</taxon>
        <taxon>Teleostei</taxon>
        <taxon>Neoteleostei</taxon>
        <taxon>Acanthomorphata</taxon>
        <taxon>Ovalentaria</taxon>
        <taxon>Cichlomorphae</taxon>
        <taxon>Cichliformes</taxon>
        <taxon>Cichlidae</taxon>
        <taxon>African cichlids</taxon>
        <taxon>Pseudocrenilabrinae</taxon>
        <taxon>Haplochromini</taxon>
        <taxon>Pundamilia</taxon>
    </lineage>
</organism>
<dbReference type="AlphaFoldDB" id="A0A3B4FFN7"/>
<proteinExistence type="predicted"/>
<sequence>MNPDIVKERKNATFDVEKLTFILDGGPEKTRRRREIGEIVNVFLDQNMLF</sequence>
<dbReference type="Ensembl" id="ENSPNYT00000008122.1">
    <property type="protein sequence ID" value="ENSPNYP00000007926.1"/>
    <property type="gene ID" value="ENSPNYG00000006075.1"/>
</dbReference>
<protein>
    <submittedName>
        <fullName evidence="1">Uncharacterized protein</fullName>
    </submittedName>
</protein>
<dbReference type="STRING" id="303518.ENSPNYP00000007926"/>